<dbReference type="Gene3D" id="2.60.120.920">
    <property type="match status" value="1"/>
</dbReference>
<dbReference type="GO" id="GO:0005737">
    <property type="term" value="C:cytoplasm"/>
    <property type="evidence" value="ECO:0007669"/>
    <property type="project" value="UniProtKB-ARBA"/>
</dbReference>
<dbReference type="GO" id="GO:0003677">
    <property type="term" value="F:DNA binding"/>
    <property type="evidence" value="ECO:0007669"/>
    <property type="project" value="UniProtKB-KW"/>
</dbReference>
<organism evidence="6 7">
    <name type="scientific">Larimichthys crocea</name>
    <name type="common">Large yellow croaker</name>
    <name type="synonym">Pseudosciaena crocea</name>
    <dbReference type="NCBI Taxonomy" id="215358"/>
    <lineage>
        <taxon>Eukaryota</taxon>
        <taxon>Metazoa</taxon>
        <taxon>Chordata</taxon>
        <taxon>Craniata</taxon>
        <taxon>Vertebrata</taxon>
        <taxon>Euteleostomi</taxon>
        <taxon>Actinopterygii</taxon>
        <taxon>Neopterygii</taxon>
        <taxon>Teleostei</taxon>
        <taxon>Neoteleostei</taxon>
        <taxon>Acanthomorphata</taxon>
        <taxon>Eupercaria</taxon>
        <taxon>Sciaenidae</taxon>
        <taxon>Larimichthys</taxon>
    </lineage>
</organism>
<dbReference type="InterPro" id="IPR051051">
    <property type="entry name" value="E3_ubiq-ligase_TRIM/RNF"/>
</dbReference>
<dbReference type="AlphaFoldDB" id="A0A6G0IIW8"/>
<keyword evidence="6" id="KW-0238">DNA-binding</keyword>
<reference evidence="6 7" key="1">
    <citation type="submission" date="2019-07" db="EMBL/GenBank/DDBJ databases">
        <title>Chromosome genome assembly for large yellow croaker.</title>
        <authorList>
            <person name="Xiao S."/>
        </authorList>
    </citation>
    <scope>NUCLEOTIDE SEQUENCE [LARGE SCALE GENOMIC DNA]</scope>
    <source>
        <strain evidence="6">JMULYC20181020</strain>
        <tissue evidence="6">Muscle</tissue>
    </source>
</reference>
<keyword evidence="7" id="KW-1185">Reference proteome</keyword>
<dbReference type="InterPro" id="IPR003877">
    <property type="entry name" value="SPRY_dom"/>
</dbReference>
<keyword evidence="3" id="KW-0862">Zinc</keyword>
<dbReference type="Pfam" id="PF00622">
    <property type="entry name" value="SPRY"/>
    <property type="match status" value="1"/>
</dbReference>
<proteinExistence type="predicted"/>
<keyword evidence="2" id="KW-0863">Zinc-finger</keyword>
<evidence type="ECO:0000256" key="2">
    <source>
        <dbReference type="ARBA" id="ARBA00022771"/>
    </source>
</evidence>
<dbReference type="InterPro" id="IPR003879">
    <property type="entry name" value="Butyrophylin_SPRY"/>
</dbReference>
<feature type="coiled-coil region" evidence="4">
    <location>
        <begin position="325"/>
        <end position="352"/>
    </location>
</feature>
<dbReference type="InterPro" id="IPR013320">
    <property type="entry name" value="ConA-like_dom_sf"/>
</dbReference>
<dbReference type="SUPFAM" id="SSF49899">
    <property type="entry name" value="Concanavalin A-like lectins/glucanases"/>
    <property type="match status" value="1"/>
</dbReference>
<evidence type="ECO:0000256" key="4">
    <source>
        <dbReference type="SAM" id="Coils"/>
    </source>
</evidence>
<evidence type="ECO:0000259" key="5">
    <source>
        <dbReference type="PROSITE" id="PS50188"/>
    </source>
</evidence>
<dbReference type="InterPro" id="IPR001870">
    <property type="entry name" value="B30.2/SPRY"/>
</dbReference>
<dbReference type="InterPro" id="IPR043136">
    <property type="entry name" value="B30.2/SPRY_sf"/>
</dbReference>
<keyword evidence="6" id="KW-0378">Hydrolase</keyword>
<evidence type="ECO:0000256" key="3">
    <source>
        <dbReference type="ARBA" id="ARBA00022833"/>
    </source>
</evidence>
<protein>
    <submittedName>
        <fullName evidence="6">Chromodomain-helicase-DNA-binding protein 8</fullName>
    </submittedName>
</protein>
<evidence type="ECO:0000313" key="7">
    <source>
        <dbReference type="Proteomes" id="UP000424527"/>
    </source>
</evidence>
<sequence length="671" mass="74006">MADPIMDLFEDTPLFNLDAIPDDSFSQGSSDPVEEALKLALGQVDPPAEPELTVNAGLNVPVAAPTIPDPVPVQVPTQQQLPVVTAQTVSIAAAPAVAPAPVDTVPQIQAQTTIPIVSNTSVATSSTVLLSSPLTVSSSPVTTTATTQLTQIITSSLHSRGTVLNQASPGQAQVKVGAAGVQRLLQSPNGPVKQMLLTSMPQHTQGQTLQQKVEGTAFTLYELFHSGCFEAITPAKEHKSMSPNIRTKKIHVLFDRAQVNLGESNGSGDHQDDGVRPWSTERNSSCYFLLYDLWSVFEEATPQPTRSVYKPDHPSTHLALSHLTLVILQTLLRKAEEKLKDGERILKEHDNIDSLMDDSLKQDDTQVGRLGSDLQVQVKKLVAALREITTRERQQVIERVHEDCSKVREEMSQMLSIQHYLASLLAETDPFLLIWAFQSDDTKLLADLNSPLFIPDTVSLDRKHILEDIESKYREFITATLRCLSELKRELLTSPLTLDTNTAHPLLSISDDLRLVTRVKNRLPCAAHPERFDHWPQVLAIQTFSSGTHYWEVEAEGFWDIAVCYRNIGRKGKEGNAFGNNKVSWSLTQQHDKKLAAWHNRRKTRLTYQMTGTRVAVAVDYGAGTITFSEVGPSGNLTHLHTFSTTFTEPVCLGFGLYKAELNSRISIVTV</sequence>
<comment type="caution">
    <text evidence="6">The sequence shown here is derived from an EMBL/GenBank/DDBJ whole genome shotgun (WGS) entry which is preliminary data.</text>
</comment>
<evidence type="ECO:0000313" key="6">
    <source>
        <dbReference type="EMBL" id="KAE8291324.1"/>
    </source>
</evidence>
<dbReference type="SMART" id="SM00589">
    <property type="entry name" value="PRY"/>
    <property type="match status" value="1"/>
</dbReference>
<keyword evidence="6" id="KW-0547">Nucleotide-binding</keyword>
<dbReference type="PANTHER" id="PTHR25465:SF73">
    <property type="entry name" value="E3 UBIQUITIN_ISG15 LIGASE TRIM25 ISOFORM X1"/>
    <property type="match status" value="1"/>
</dbReference>
<dbReference type="GO" id="GO:0008270">
    <property type="term" value="F:zinc ion binding"/>
    <property type="evidence" value="ECO:0007669"/>
    <property type="project" value="UniProtKB-KW"/>
</dbReference>
<keyword evidence="6" id="KW-0347">Helicase</keyword>
<feature type="domain" description="B30.2/SPRY" evidence="5">
    <location>
        <begin position="476"/>
        <end position="671"/>
    </location>
</feature>
<accession>A0A6G0IIW8</accession>
<gene>
    <name evidence="6" type="ORF">D5F01_LYC10922</name>
</gene>
<dbReference type="GO" id="GO:0004386">
    <property type="term" value="F:helicase activity"/>
    <property type="evidence" value="ECO:0007669"/>
    <property type="project" value="UniProtKB-KW"/>
</dbReference>
<evidence type="ECO:0000256" key="1">
    <source>
        <dbReference type="ARBA" id="ARBA00022723"/>
    </source>
</evidence>
<dbReference type="PRINTS" id="PR01407">
    <property type="entry name" value="BUTYPHLNCDUF"/>
</dbReference>
<keyword evidence="4" id="KW-0175">Coiled coil</keyword>
<dbReference type="Proteomes" id="UP000424527">
    <property type="component" value="Unassembled WGS sequence"/>
</dbReference>
<keyword evidence="1" id="KW-0479">Metal-binding</keyword>
<keyword evidence="6" id="KW-0067">ATP-binding</keyword>
<name>A0A6G0IIW8_LARCR</name>
<dbReference type="Pfam" id="PF13765">
    <property type="entry name" value="PRY"/>
    <property type="match status" value="1"/>
</dbReference>
<dbReference type="InterPro" id="IPR006574">
    <property type="entry name" value="PRY"/>
</dbReference>
<dbReference type="SMART" id="SM00449">
    <property type="entry name" value="SPRY"/>
    <property type="match status" value="1"/>
</dbReference>
<dbReference type="PROSITE" id="PS50188">
    <property type="entry name" value="B302_SPRY"/>
    <property type="match status" value="1"/>
</dbReference>
<dbReference type="EMBL" id="REGW02000010">
    <property type="protein sequence ID" value="KAE8291324.1"/>
    <property type="molecule type" value="Genomic_DNA"/>
</dbReference>
<dbReference type="PANTHER" id="PTHR25465">
    <property type="entry name" value="B-BOX DOMAIN CONTAINING"/>
    <property type="match status" value="1"/>
</dbReference>